<accession>G1SDJ8</accession>
<feature type="region of interest" description="Disordered" evidence="13">
    <location>
        <begin position="182"/>
        <end position="203"/>
    </location>
</feature>
<dbReference type="STRING" id="9986.ENSOCUP00000000486"/>
<keyword evidence="8" id="KW-0067">ATP-binding</keyword>
<dbReference type="Bgee" id="ENSOCUG00000000557">
    <property type="expression patterns" value="Expressed in blood and 15 other cell types or tissues"/>
</dbReference>
<dbReference type="GO" id="GO:0051607">
    <property type="term" value="P:defense response to virus"/>
    <property type="evidence" value="ECO:0007669"/>
    <property type="project" value="Ensembl"/>
</dbReference>
<dbReference type="PANTHER" id="PTHR47189:SF1">
    <property type="entry name" value="MHC CLASS II TRANSACTIVATOR"/>
    <property type="match status" value="1"/>
</dbReference>
<evidence type="ECO:0000256" key="11">
    <source>
        <dbReference type="ARBA" id="ARBA00065834"/>
    </source>
</evidence>
<dbReference type="HOGENOM" id="CLU_002522_1_0_1"/>
<dbReference type="GO" id="GO:0005829">
    <property type="term" value="C:cytosol"/>
    <property type="evidence" value="ECO:0007669"/>
    <property type="project" value="Ensembl"/>
</dbReference>
<reference evidence="15 16" key="1">
    <citation type="journal article" date="2011" name="Nature">
        <title>A high-resolution map of human evolutionary constraint using 29 mammals.</title>
        <authorList>
            <person name="Lindblad-Toh K."/>
            <person name="Garber M."/>
            <person name="Zuk O."/>
            <person name="Lin M.F."/>
            <person name="Parker B.J."/>
            <person name="Washietl S."/>
            <person name="Kheradpour P."/>
            <person name="Ernst J."/>
            <person name="Jordan G."/>
            <person name="Mauceli E."/>
            <person name="Ward L.D."/>
            <person name="Lowe C.B."/>
            <person name="Holloway A.K."/>
            <person name="Clamp M."/>
            <person name="Gnerre S."/>
            <person name="Alfoldi J."/>
            <person name="Beal K."/>
            <person name="Chang J."/>
            <person name="Clawson H."/>
            <person name="Cuff J."/>
            <person name="Di Palma F."/>
            <person name="Fitzgerald S."/>
            <person name="Flicek P."/>
            <person name="Guttman M."/>
            <person name="Hubisz M.J."/>
            <person name="Jaffe D.B."/>
            <person name="Jungreis I."/>
            <person name="Kent W.J."/>
            <person name="Kostka D."/>
            <person name="Lara M."/>
            <person name="Martins A.L."/>
            <person name="Massingham T."/>
            <person name="Moltke I."/>
            <person name="Raney B.J."/>
            <person name="Rasmussen M.D."/>
            <person name="Robinson J."/>
            <person name="Stark A."/>
            <person name="Vilella A.J."/>
            <person name="Wen J."/>
            <person name="Xie X."/>
            <person name="Zody M.C."/>
            <person name="Baldwin J."/>
            <person name="Bloom T."/>
            <person name="Chin C.W."/>
            <person name="Heiman D."/>
            <person name="Nicol R."/>
            <person name="Nusbaum C."/>
            <person name="Young S."/>
            <person name="Wilkinson J."/>
            <person name="Worley K.C."/>
            <person name="Kovar C.L."/>
            <person name="Muzny D.M."/>
            <person name="Gibbs R.A."/>
            <person name="Cree A."/>
            <person name="Dihn H.H."/>
            <person name="Fowler G."/>
            <person name="Jhangiani S."/>
            <person name="Joshi V."/>
            <person name="Lee S."/>
            <person name="Lewis L.R."/>
            <person name="Nazareth L.V."/>
            <person name="Okwuonu G."/>
            <person name="Santibanez J."/>
            <person name="Warren W.C."/>
            <person name="Mardis E.R."/>
            <person name="Weinstock G.M."/>
            <person name="Wilson R.K."/>
            <person name="Delehaunty K."/>
            <person name="Dooling D."/>
            <person name="Fronik C."/>
            <person name="Fulton L."/>
            <person name="Fulton B."/>
            <person name="Graves T."/>
            <person name="Minx P."/>
            <person name="Sodergren E."/>
            <person name="Birney E."/>
            <person name="Margulies E.H."/>
            <person name="Herrero J."/>
            <person name="Green E.D."/>
            <person name="Haussler D."/>
            <person name="Siepel A."/>
            <person name="Goldman N."/>
            <person name="Pollard K.S."/>
            <person name="Pedersen J.S."/>
            <person name="Lander E.S."/>
            <person name="Kellis M."/>
        </authorList>
    </citation>
    <scope>NUCLEOTIDE SEQUENCE [LARGE SCALE GENOMIC DNA]</scope>
    <source>
        <strain evidence="15 16">Thorbecke inbred</strain>
    </source>
</reference>
<evidence type="ECO:0000256" key="4">
    <source>
        <dbReference type="ARBA" id="ARBA00022588"/>
    </source>
</evidence>
<keyword evidence="3" id="KW-0963">Cytoplasm</keyword>
<dbReference type="GO" id="GO:0045345">
    <property type="term" value="P:positive regulation of MHC class I biosynthetic process"/>
    <property type="evidence" value="ECO:0007669"/>
    <property type="project" value="Ensembl"/>
</dbReference>
<proteinExistence type="inferred from homology"/>
<evidence type="ECO:0000256" key="8">
    <source>
        <dbReference type="ARBA" id="ARBA00022840"/>
    </source>
</evidence>
<dbReference type="FunCoup" id="G1SDJ8">
    <property type="interactions" value="356"/>
</dbReference>
<dbReference type="InterPro" id="IPR032675">
    <property type="entry name" value="LRR_dom_sf"/>
</dbReference>
<dbReference type="Gene3D" id="3.80.10.10">
    <property type="entry name" value="Ribonuclease Inhibitor"/>
    <property type="match status" value="5"/>
</dbReference>
<keyword evidence="16" id="KW-1185">Reference proteome</keyword>
<comment type="similarity">
    <text evidence="2">Belongs to the NLRP family.</text>
</comment>
<dbReference type="eggNOG" id="KOG4308">
    <property type="taxonomic scope" value="Eukaryota"/>
</dbReference>
<dbReference type="EMBL" id="AAGW02052831">
    <property type="status" value="NOT_ANNOTATED_CDS"/>
    <property type="molecule type" value="Genomic_DNA"/>
</dbReference>
<dbReference type="EMBL" id="AAGW02052833">
    <property type="status" value="NOT_ANNOTATED_CDS"/>
    <property type="molecule type" value="Genomic_DNA"/>
</dbReference>
<keyword evidence="5" id="KW-0433">Leucine-rich repeat</keyword>
<comment type="subunit">
    <text evidence="11">Interacts with CHUK and IKBKB; prevents CHUK and IKBKB phosphorylation and inhibits their kinase activity. Interacts with RIGI and IFIH1; blocks the interaction of MAVS to RIGI.</text>
</comment>
<dbReference type="GO" id="GO:0060335">
    <property type="term" value="P:positive regulation of type II interferon-mediated signaling pathway"/>
    <property type="evidence" value="ECO:0007669"/>
    <property type="project" value="Ensembl"/>
</dbReference>
<dbReference type="FunFam" id="1.10.533.20:FF:000001">
    <property type="entry name" value="NLR family CARD domain containing 5"/>
    <property type="match status" value="1"/>
</dbReference>
<dbReference type="GO" id="GO:0045087">
    <property type="term" value="P:innate immune response"/>
    <property type="evidence" value="ECO:0007669"/>
    <property type="project" value="UniProtKB-KW"/>
</dbReference>
<dbReference type="SMART" id="SM00367">
    <property type="entry name" value="LRR_CC"/>
    <property type="match status" value="7"/>
</dbReference>
<comment type="subcellular location">
    <subcellularLocation>
        <location evidence="1">Cytoplasm</location>
    </subcellularLocation>
</comment>
<dbReference type="Gene3D" id="3.40.50.300">
    <property type="entry name" value="P-loop containing nucleotide triphosphate hydrolases"/>
    <property type="match status" value="1"/>
</dbReference>
<dbReference type="InterPro" id="IPR041267">
    <property type="entry name" value="NLRP_HD2"/>
</dbReference>
<dbReference type="GO" id="GO:0005813">
    <property type="term" value="C:centrosome"/>
    <property type="evidence" value="ECO:0007669"/>
    <property type="project" value="Ensembl"/>
</dbReference>
<dbReference type="Pfam" id="PF05729">
    <property type="entry name" value="NACHT"/>
    <property type="match status" value="1"/>
</dbReference>
<dbReference type="PANTHER" id="PTHR47189">
    <property type="entry name" value="MHC CLASS II TRANSACTIVATOR"/>
    <property type="match status" value="1"/>
</dbReference>
<dbReference type="Ensembl" id="ENSOCUT00000000562.4">
    <property type="protein sequence ID" value="ENSOCUP00000000486.4"/>
    <property type="gene ID" value="ENSOCUG00000000557.4"/>
</dbReference>
<dbReference type="PROSITE" id="PS50837">
    <property type="entry name" value="NACHT"/>
    <property type="match status" value="1"/>
</dbReference>
<keyword evidence="4" id="KW-0399">Innate immunity</keyword>
<dbReference type="GO" id="GO:0045944">
    <property type="term" value="P:positive regulation of transcription by RNA polymerase II"/>
    <property type="evidence" value="ECO:0007669"/>
    <property type="project" value="Ensembl"/>
</dbReference>
<gene>
    <name evidence="15" type="primary">NLRC5</name>
</gene>
<evidence type="ECO:0000256" key="10">
    <source>
        <dbReference type="ARBA" id="ARBA00058498"/>
    </source>
</evidence>
<keyword evidence="9" id="KW-0391">Immunity</keyword>
<dbReference type="GeneTree" id="ENSGT00940000160652"/>
<dbReference type="Proteomes" id="UP000001811">
    <property type="component" value="Chromosome 5"/>
</dbReference>
<evidence type="ECO:0000256" key="3">
    <source>
        <dbReference type="ARBA" id="ARBA00022490"/>
    </source>
</evidence>
<dbReference type="SUPFAM" id="SSF52540">
    <property type="entry name" value="P-loop containing nucleoside triphosphate hydrolases"/>
    <property type="match status" value="1"/>
</dbReference>
<dbReference type="Pfam" id="PF13516">
    <property type="entry name" value="LRR_6"/>
    <property type="match status" value="4"/>
</dbReference>
<dbReference type="FunFam" id="3.80.10.10:FF:000255">
    <property type="entry name" value="NLR family CARD domain containing 5"/>
    <property type="match status" value="1"/>
</dbReference>
<evidence type="ECO:0000256" key="7">
    <source>
        <dbReference type="ARBA" id="ARBA00022741"/>
    </source>
</evidence>
<evidence type="ECO:0000259" key="14">
    <source>
        <dbReference type="PROSITE" id="PS50837"/>
    </source>
</evidence>
<evidence type="ECO:0000256" key="2">
    <source>
        <dbReference type="ARBA" id="ARBA00008665"/>
    </source>
</evidence>
<evidence type="ECO:0000256" key="5">
    <source>
        <dbReference type="ARBA" id="ARBA00022614"/>
    </source>
</evidence>
<dbReference type="InterPro" id="IPR041210">
    <property type="entry name" value="NLRC5_atypical_Card"/>
</dbReference>
<dbReference type="FunFam" id="3.40.50.300:FF:001114">
    <property type="entry name" value="NLR family CARD domain containing 5"/>
    <property type="match status" value="1"/>
</dbReference>
<evidence type="ECO:0000256" key="6">
    <source>
        <dbReference type="ARBA" id="ARBA00022737"/>
    </source>
</evidence>
<dbReference type="InterPro" id="IPR001611">
    <property type="entry name" value="Leu-rich_rpt"/>
</dbReference>
<dbReference type="GO" id="GO:0000978">
    <property type="term" value="F:RNA polymerase II cis-regulatory region sequence-specific DNA binding"/>
    <property type="evidence" value="ECO:0007669"/>
    <property type="project" value="Ensembl"/>
</dbReference>
<name>G1SDJ8_RABIT</name>
<keyword evidence="6" id="KW-0677">Repeat</keyword>
<dbReference type="GO" id="GO:0005524">
    <property type="term" value="F:ATP binding"/>
    <property type="evidence" value="ECO:0007669"/>
    <property type="project" value="UniProtKB-KW"/>
</dbReference>
<dbReference type="Gene3D" id="1.10.533.20">
    <property type="match status" value="1"/>
</dbReference>
<evidence type="ECO:0000313" key="16">
    <source>
        <dbReference type="Proteomes" id="UP000001811"/>
    </source>
</evidence>
<dbReference type="InParanoid" id="G1SDJ8"/>
<evidence type="ECO:0000256" key="13">
    <source>
        <dbReference type="SAM" id="MobiDB-lite"/>
    </source>
</evidence>
<dbReference type="GO" id="GO:0005634">
    <property type="term" value="C:nucleus"/>
    <property type="evidence" value="ECO:0007669"/>
    <property type="project" value="Ensembl"/>
</dbReference>
<sequence>MDIAGIQMGSGNTWDWLVQLLSKNPEWLSTKVKFFLPNTDLGSSSESPDPAQGVTLQLKLLCGRGLATWRSFIYCVCMELEVPLELEVLLLSTWGHEEGEGPRGAGTPSLTLPGLKRPHHSPGPSPQWKHCRRQRRELAQRYLELLRTSVQEHYGSGPPSSGQHLASLQAYIPPILQWSRATTPLDPQKGANSGDPKTEDGTDVSIQDLFSSRSHKGPRVTVLLGKAGMGKTTLAHRLCQKWAEGQLHRFQALFLFEFRKLNLITRLLTLPQLLFDLSLNPEAEPEAVFQYLQENASRVLLIFDGLDEALYPCSGRETVDPHSPRPALALFSDLCRGTLLPGCWVMATSRPGKLPTCLPTEAAMVHMWGFDGPRVEEYVSHFFGEQTSREAALAELRANRQLQNMCAVPALCLAVCLCLYHLLPGSAPDQCAALLPTVTQLYMRMVLARSPRRPLPAATLLGLGEVALRGLEARKTIFYVGDIAPPLLAFGAAHHLLTSFRIRMGPGHWDTGYAFTHLSLQEFFAALYLMASPKVDEDTLARHITLNSRWVLRTKASLGLSDHLPTFLAGLASHACRPFLSHVAQNDEARVGAKQTAVVQVLRKMAAHRFTGPKVVELCHCVAETQVPELAQLTAQRLPYQLPFHNFPLTYTDLAALASVLEHRAGPIHLDFEGCPLEPHCPEALAGCGQIENLSFKSRKCGDAFAEALSRSLPTLGNLQKLGLTGSKITARGISHLVQALSFCPQLEEISLHDNQLKDQEVLGLVEGLLCLALLRKLDLSRNSISVSTLLCLVKAALTCPTVRTLQVREADLIFLLSPSVETATELQSPSVPHPYPRLQKCQLKVHHAEMLIALLQEGPPLEELDLSGNQLEDEGCRLLAEAAPQLHIARKLDLSDNQLSVAGVSHVLHALSTCSTLAELHIRWEPPVAHCHLPLPSLELWLPCAHVHTHAQAHTRTQLLTLSPCSLSGNALGDEGAALLAQLLPGLGPLQSLDFSENGFSLDAVFSLARCLSTVQWAAHLDISFRSQRILLRGDEPAGSGRSPGPSLIPVLPLRSLSECQLEPPSITCLIAALQECPGPLEVQLSCEALSEQGLETLLCCLPRLPQLQLLQLSETGLTPRSPFLLAEVFIKCPQVQKVELRWASFAGCGLTQEHVEPLCSVLGKREDLCQLDLSANLLGDDGLRRLLECLPRMPISGSLDLSHNSISQESVLSLLEMLPSCPRVREASVSLGSEQSFWIHFSKQEEAGKMLRLSECSLLPEQLPRLASGLSQVLQLVELTLSRCCLGLEQLSVVLHLLRHPAGVLSLRVEEPWLGRAGVLALLEVCAQASGNVTAVSISGTQQQLCVQSRHSPSASRLAPCDLGTHHSLLVQQLTETCARLQRLSLSQVNLSDDDDGDASSLLLRDLLPALSELKSFRLTSSCVSTKGLSHLTSGLGHCHHLEELDLSNNQFSEIETGTLALLAALEGKRRLQRLSTILAKALKLLTEASGPVPPFCRLSWNHIDDVGCCHISEALRAATRLEELILDHNQIGDTGAWHLAAILPGLPELRKIDLSANGIGPAGGVQLAASLALCRHLEELMLGSNALGDPTALQLARGLPPHLRVLHLRSSRLGPEGVLSLVRALDGCPHVEEISLAENSLAQGLPRLCTGLPQLRQMDLVSCEIDNQAAKHLAASFLLCPALEEILLSWNLLGDEAAAELAQVLPQMRQLKRVDLEKNRITARGARLLAEGLAQGSGIQVIRLWNNPIPADAAQHLQSQEPRLDFAFFGS</sequence>
<dbReference type="SMR" id="G1SDJ8"/>
<reference evidence="15" key="3">
    <citation type="submission" date="2025-09" db="UniProtKB">
        <authorList>
            <consortium name="Ensembl"/>
        </authorList>
    </citation>
    <scope>IDENTIFICATION</scope>
    <source>
        <strain evidence="15">Thorbecke</strain>
    </source>
</reference>
<organism evidence="15 16">
    <name type="scientific">Oryctolagus cuniculus</name>
    <name type="common">Rabbit</name>
    <dbReference type="NCBI Taxonomy" id="9986"/>
    <lineage>
        <taxon>Eukaryota</taxon>
        <taxon>Metazoa</taxon>
        <taxon>Chordata</taxon>
        <taxon>Craniata</taxon>
        <taxon>Vertebrata</taxon>
        <taxon>Euteleostomi</taxon>
        <taxon>Mammalia</taxon>
        <taxon>Eutheria</taxon>
        <taxon>Euarchontoglires</taxon>
        <taxon>Glires</taxon>
        <taxon>Lagomorpha</taxon>
        <taxon>Leporidae</taxon>
        <taxon>Oryctolagus</taxon>
    </lineage>
</organism>
<keyword evidence="7" id="KW-0547">Nucleotide-binding</keyword>
<evidence type="ECO:0000256" key="9">
    <source>
        <dbReference type="ARBA" id="ARBA00022859"/>
    </source>
</evidence>
<dbReference type="SMART" id="SM00368">
    <property type="entry name" value="LRR_RI"/>
    <property type="match status" value="18"/>
</dbReference>
<reference evidence="15" key="2">
    <citation type="submission" date="2025-08" db="UniProtKB">
        <authorList>
            <consortium name="Ensembl"/>
        </authorList>
    </citation>
    <scope>IDENTIFICATION</scope>
    <source>
        <strain evidence="15">Thorbecke</strain>
    </source>
</reference>
<dbReference type="EMBL" id="AAGW02052832">
    <property type="status" value="NOT_ANNOTATED_CDS"/>
    <property type="molecule type" value="Genomic_DNA"/>
</dbReference>
<dbReference type="Pfam" id="PF17776">
    <property type="entry name" value="NLRC4_HD2"/>
    <property type="match status" value="1"/>
</dbReference>
<dbReference type="GO" id="GO:0060339">
    <property type="term" value="P:negative regulation of type I interferon-mediated signaling pathway"/>
    <property type="evidence" value="ECO:0007669"/>
    <property type="project" value="Ensembl"/>
</dbReference>
<dbReference type="GO" id="GO:0009617">
    <property type="term" value="P:response to bacterium"/>
    <property type="evidence" value="ECO:0007669"/>
    <property type="project" value="Ensembl"/>
</dbReference>
<evidence type="ECO:0000256" key="1">
    <source>
        <dbReference type="ARBA" id="ARBA00004496"/>
    </source>
</evidence>
<dbReference type="FunFam" id="3.80.10.10:FF:000508">
    <property type="entry name" value="NLR family CARD domain containing 5"/>
    <property type="match status" value="1"/>
</dbReference>
<evidence type="ECO:0000313" key="15">
    <source>
        <dbReference type="Ensembl" id="ENSOCUP00000000486.4"/>
    </source>
</evidence>
<protein>
    <recommendedName>
        <fullName evidence="12">Protein NLRC5</fullName>
    </recommendedName>
</protein>
<dbReference type="InterPro" id="IPR007111">
    <property type="entry name" value="NACHT_NTPase"/>
</dbReference>
<dbReference type="InterPro" id="IPR006553">
    <property type="entry name" value="Leu-rich_rpt_Cys-con_subtyp"/>
</dbReference>
<feature type="domain" description="NACHT" evidence="14">
    <location>
        <begin position="219"/>
        <end position="352"/>
    </location>
</feature>
<comment type="function">
    <text evidence="10">Probable regulator of the NF-kappa-B and type I interferon signaling pathways. May also regulate the type II interferon signaling pathway. Plays a role in homeostatic control of innate immunity and in antiviral defense mechanisms.</text>
</comment>
<feature type="region of interest" description="Disordered" evidence="13">
    <location>
        <begin position="97"/>
        <end position="132"/>
    </location>
</feature>
<evidence type="ECO:0000256" key="12">
    <source>
        <dbReference type="ARBA" id="ARBA00069671"/>
    </source>
</evidence>
<dbReference type="SUPFAM" id="SSF52047">
    <property type="entry name" value="RNI-like"/>
    <property type="match status" value="3"/>
</dbReference>
<dbReference type="PROSITE" id="PS51450">
    <property type="entry name" value="LRR"/>
    <property type="match status" value="1"/>
</dbReference>
<dbReference type="InterPro" id="IPR027417">
    <property type="entry name" value="P-loop_NTPase"/>
</dbReference>
<dbReference type="GO" id="GO:0045348">
    <property type="term" value="P:positive regulation of MHC class II biosynthetic process"/>
    <property type="evidence" value="ECO:0007669"/>
    <property type="project" value="TreeGrafter"/>
</dbReference>
<dbReference type="Pfam" id="PF18461">
    <property type="entry name" value="Atypical_Card"/>
    <property type="match status" value="1"/>
</dbReference>
<dbReference type="GO" id="GO:0060340">
    <property type="term" value="P:positive regulation of type I interferon-mediated signaling pathway"/>
    <property type="evidence" value="ECO:0007669"/>
    <property type="project" value="Ensembl"/>
</dbReference>